<organism evidence="12 13">
    <name type="scientific">Thermomonas hydrothermalis</name>
    <dbReference type="NCBI Taxonomy" id="213588"/>
    <lineage>
        <taxon>Bacteria</taxon>
        <taxon>Pseudomonadati</taxon>
        <taxon>Pseudomonadota</taxon>
        <taxon>Gammaproteobacteria</taxon>
        <taxon>Lysobacterales</taxon>
        <taxon>Lysobacteraceae</taxon>
        <taxon>Thermomonas</taxon>
    </lineage>
</organism>
<dbReference type="GO" id="GO:0006281">
    <property type="term" value="P:DNA repair"/>
    <property type="evidence" value="ECO:0007669"/>
    <property type="project" value="UniProtKB-KW"/>
</dbReference>
<evidence type="ECO:0000256" key="7">
    <source>
        <dbReference type="ARBA" id="ARBA00023204"/>
    </source>
</evidence>
<dbReference type="STRING" id="213588.SAMN02745204_01566"/>
<dbReference type="InterPro" id="IPR003395">
    <property type="entry name" value="RecF/RecN/SMC_N"/>
</dbReference>
<dbReference type="NCBIfam" id="TIGR00634">
    <property type="entry name" value="recN"/>
    <property type="match status" value="1"/>
</dbReference>
<evidence type="ECO:0000256" key="6">
    <source>
        <dbReference type="ARBA" id="ARBA00022840"/>
    </source>
</evidence>
<dbReference type="PANTHER" id="PTHR11059:SF0">
    <property type="entry name" value="DNA REPAIR PROTEIN RECN"/>
    <property type="match status" value="1"/>
</dbReference>
<evidence type="ECO:0000256" key="10">
    <source>
        <dbReference type="SAM" id="Coils"/>
    </source>
</evidence>
<accession>A0A1M4Y0H5</accession>
<dbReference type="Gene3D" id="3.40.50.300">
    <property type="entry name" value="P-loop containing nucleotide triphosphate hydrolases"/>
    <property type="match status" value="2"/>
</dbReference>
<reference evidence="13" key="1">
    <citation type="submission" date="2016-11" db="EMBL/GenBank/DDBJ databases">
        <authorList>
            <person name="Varghese N."/>
            <person name="Submissions S."/>
        </authorList>
    </citation>
    <scope>NUCLEOTIDE SEQUENCE [LARGE SCALE GENOMIC DNA]</scope>
    <source>
        <strain evidence="13">DSM 14834</strain>
    </source>
</reference>
<feature type="coiled-coil region" evidence="10">
    <location>
        <begin position="316"/>
        <end position="353"/>
    </location>
</feature>
<dbReference type="PANTHER" id="PTHR11059">
    <property type="entry name" value="DNA REPAIR PROTEIN RECN"/>
    <property type="match status" value="1"/>
</dbReference>
<keyword evidence="6" id="KW-0067">ATP-binding</keyword>
<evidence type="ECO:0000313" key="12">
    <source>
        <dbReference type="EMBL" id="SHE99344.1"/>
    </source>
</evidence>
<evidence type="ECO:0000256" key="1">
    <source>
        <dbReference type="ARBA" id="ARBA00003618"/>
    </source>
</evidence>
<evidence type="ECO:0000256" key="3">
    <source>
        <dbReference type="ARBA" id="ARBA00021315"/>
    </source>
</evidence>
<dbReference type="GO" id="GO:0009432">
    <property type="term" value="P:SOS response"/>
    <property type="evidence" value="ECO:0007669"/>
    <property type="project" value="UniProtKB-ARBA"/>
</dbReference>
<dbReference type="SUPFAM" id="SSF52540">
    <property type="entry name" value="P-loop containing nucleoside triphosphate hydrolases"/>
    <property type="match status" value="1"/>
</dbReference>
<dbReference type="PIRSF" id="PIRSF003128">
    <property type="entry name" value="RecN"/>
    <property type="match status" value="1"/>
</dbReference>
<dbReference type="GO" id="GO:0043590">
    <property type="term" value="C:bacterial nucleoid"/>
    <property type="evidence" value="ECO:0007669"/>
    <property type="project" value="TreeGrafter"/>
</dbReference>
<dbReference type="EMBL" id="FQUK01000024">
    <property type="protein sequence ID" value="SHE99344.1"/>
    <property type="molecule type" value="Genomic_DNA"/>
</dbReference>
<feature type="domain" description="RecF/RecN/SMC N-terminal" evidence="11">
    <location>
        <begin position="2"/>
        <end position="508"/>
    </location>
</feature>
<sequence>MLLRLSIRDFAVVAEAELDFGPGLTVISGETGAGKSLLVDALGFLSGARGDASAVRHGAQRAELAAEFSLDDCPAAAAWLAEQDLDEDGSCQLRRTLRADGGSKAWINGRSVTLSQLAELAGLLVEIHGQHAQQALLARPHQTRLLDEVARHPDLLAATADSARRWKALQQERDALLARGDVSERQAWLQHQLDELDAQPLDPATLAELDASHRRHAHAAGLIAACDAALDTLGGEDAVTARLLRLRASLHRESAHEARLLEVEAMLESACIQLDEAQALLQRIRDDLDLDPEALAALERRLSRIHDLARKHRVPVERLAAHRDALAAELDSLADADLRLQRLDRDIAAALADWQAAAAALSASRRRAGDALADAITDLMGALGMQGGRFEVALEPNATGTPDPLGSERVEFLVSANPGQPLRPLRKVASGGELSRISLAIEVATQGQDAAATLVFDEVDAGIGGAVAAAVGAKLRALGATRQVLCVTHQPQVAAAGHAQYRVSKAAQDGITRSSVQALDAAGRVEEIARMVGGADISPEARAAAKKLLESFR</sequence>
<protein>
    <recommendedName>
        <fullName evidence="3 9">DNA repair protein RecN</fullName>
    </recommendedName>
    <alternativeName>
        <fullName evidence="8 9">Recombination protein N</fullName>
    </alternativeName>
</protein>
<evidence type="ECO:0000313" key="13">
    <source>
        <dbReference type="Proteomes" id="UP000242857"/>
    </source>
</evidence>
<dbReference type="OrthoDB" id="9806954at2"/>
<dbReference type="GO" id="GO:0005524">
    <property type="term" value="F:ATP binding"/>
    <property type="evidence" value="ECO:0007669"/>
    <property type="project" value="UniProtKB-KW"/>
</dbReference>
<dbReference type="Proteomes" id="UP000242857">
    <property type="component" value="Unassembled WGS sequence"/>
</dbReference>
<proteinExistence type="inferred from homology"/>
<dbReference type="AlphaFoldDB" id="A0A1M4Y0H5"/>
<keyword evidence="7 9" id="KW-0234">DNA repair</keyword>
<keyword evidence="5 9" id="KW-0227">DNA damage</keyword>
<evidence type="ECO:0000256" key="2">
    <source>
        <dbReference type="ARBA" id="ARBA00009441"/>
    </source>
</evidence>
<dbReference type="InterPro" id="IPR027417">
    <property type="entry name" value="P-loop_NTPase"/>
</dbReference>
<dbReference type="GO" id="GO:0006310">
    <property type="term" value="P:DNA recombination"/>
    <property type="evidence" value="ECO:0007669"/>
    <property type="project" value="InterPro"/>
</dbReference>
<dbReference type="InterPro" id="IPR004604">
    <property type="entry name" value="DNA_recomb/repair_RecN"/>
</dbReference>
<evidence type="ECO:0000256" key="5">
    <source>
        <dbReference type="ARBA" id="ARBA00022763"/>
    </source>
</evidence>
<dbReference type="FunFam" id="3.40.50.300:FF:000319">
    <property type="entry name" value="DNA repair protein RecN"/>
    <property type="match status" value="1"/>
</dbReference>
<comment type="similarity">
    <text evidence="2 9">Belongs to the RecN family.</text>
</comment>
<evidence type="ECO:0000256" key="8">
    <source>
        <dbReference type="ARBA" id="ARBA00033408"/>
    </source>
</evidence>
<comment type="function">
    <text evidence="1 9">May be involved in recombinational repair of damaged DNA.</text>
</comment>
<keyword evidence="10" id="KW-0175">Coiled coil</keyword>
<dbReference type="Pfam" id="PF02463">
    <property type="entry name" value="SMC_N"/>
    <property type="match status" value="1"/>
</dbReference>
<dbReference type="FunFam" id="3.40.50.300:FF:000356">
    <property type="entry name" value="DNA repair protein RecN"/>
    <property type="match status" value="1"/>
</dbReference>
<evidence type="ECO:0000256" key="4">
    <source>
        <dbReference type="ARBA" id="ARBA00022741"/>
    </source>
</evidence>
<dbReference type="NCBIfam" id="NF008121">
    <property type="entry name" value="PRK10869.1"/>
    <property type="match status" value="1"/>
</dbReference>
<gene>
    <name evidence="12" type="ORF">SAMN02745204_01566</name>
</gene>
<evidence type="ECO:0000256" key="9">
    <source>
        <dbReference type="PIRNR" id="PIRNR003128"/>
    </source>
</evidence>
<name>A0A1M4Y0H5_9GAMM</name>
<keyword evidence="13" id="KW-1185">Reference proteome</keyword>
<evidence type="ECO:0000259" key="11">
    <source>
        <dbReference type="Pfam" id="PF02463"/>
    </source>
</evidence>
<dbReference type="RefSeq" id="WP_072756054.1">
    <property type="nucleotide sequence ID" value="NZ_FQUK01000024.1"/>
</dbReference>
<keyword evidence="4" id="KW-0547">Nucleotide-binding</keyword>
<dbReference type="CDD" id="cd03241">
    <property type="entry name" value="ABC_RecN"/>
    <property type="match status" value="2"/>
</dbReference>